<protein>
    <submittedName>
        <fullName evidence="1">Uncharacterized protein</fullName>
    </submittedName>
</protein>
<dbReference type="EMBL" id="LR796208">
    <property type="protein sequence ID" value="CAB4127360.1"/>
    <property type="molecule type" value="Genomic_DNA"/>
</dbReference>
<organism evidence="1">
    <name type="scientific">uncultured Caudovirales phage</name>
    <dbReference type="NCBI Taxonomy" id="2100421"/>
    <lineage>
        <taxon>Viruses</taxon>
        <taxon>Duplodnaviria</taxon>
        <taxon>Heunggongvirae</taxon>
        <taxon>Uroviricota</taxon>
        <taxon>Caudoviricetes</taxon>
        <taxon>Peduoviridae</taxon>
        <taxon>Maltschvirus</taxon>
        <taxon>Maltschvirus maltsch</taxon>
    </lineage>
</organism>
<proteinExistence type="predicted"/>
<sequence>MDSASGVALSELTKSIVENYNKYHQIEQQLQSIQEWILEQEKIYNGSK</sequence>
<evidence type="ECO:0000313" key="1">
    <source>
        <dbReference type="EMBL" id="CAB4127360.1"/>
    </source>
</evidence>
<name>A0A6J5L470_9CAUD</name>
<reference evidence="1" key="1">
    <citation type="submission" date="2020-04" db="EMBL/GenBank/DDBJ databases">
        <authorList>
            <person name="Chiriac C."/>
            <person name="Salcher M."/>
            <person name="Ghai R."/>
            <person name="Kavagutti S V."/>
        </authorList>
    </citation>
    <scope>NUCLEOTIDE SEQUENCE</scope>
</reference>
<gene>
    <name evidence="1" type="ORF">UFOVP84_148</name>
</gene>
<accession>A0A6J5L470</accession>